<evidence type="ECO:0000256" key="1">
    <source>
        <dbReference type="SAM" id="Phobius"/>
    </source>
</evidence>
<feature type="transmembrane region" description="Helical" evidence="1">
    <location>
        <begin position="72"/>
        <end position="91"/>
    </location>
</feature>
<comment type="caution">
    <text evidence="2">The sequence shown here is derived from an EMBL/GenBank/DDBJ whole genome shotgun (WGS) entry which is preliminary data.</text>
</comment>
<keyword evidence="1" id="KW-0812">Transmembrane</keyword>
<keyword evidence="1" id="KW-1133">Transmembrane helix</keyword>
<feature type="transmembrane region" description="Helical" evidence="1">
    <location>
        <begin position="42"/>
        <end position="63"/>
    </location>
</feature>
<feature type="transmembrane region" description="Helical" evidence="1">
    <location>
        <begin position="12"/>
        <end position="30"/>
    </location>
</feature>
<reference evidence="3" key="1">
    <citation type="journal article" date="2019" name="Int. J. Syst. Evol. Microbiol.">
        <title>The Global Catalogue of Microorganisms (GCM) 10K type strain sequencing project: providing services to taxonomists for standard genome sequencing and annotation.</title>
        <authorList>
            <consortium name="The Broad Institute Genomics Platform"/>
            <consortium name="The Broad Institute Genome Sequencing Center for Infectious Disease"/>
            <person name="Wu L."/>
            <person name="Ma J."/>
        </authorList>
    </citation>
    <scope>NUCLEOTIDE SEQUENCE [LARGE SCALE GENOMIC DNA]</scope>
    <source>
        <strain evidence="3">CCUG 63246</strain>
    </source>
</reference>
<sequence>MTNLKFRYTLTILNTSVFIGELIVIVFTIFKWDELSRGEGWGVVYMIGFGVFIAAGLLVDLILQITLKHRPLLNGVGLFVVLVYLYMIFLGDL</sequence>
<dbReference type="EMBL" id="JBHTLJ010000002">
    <property type="protein sequence ID" value="MFD1161929.1"/>
    <property type="molecule type" value="Genomic_DNA"/>
</dbReference>
<dbReference type="Proteomes" id="UP001597163">
    <property type="component" value="Unassembled WGS sequence"/>
</dbReference>
<evidence type="ECO:0000313" key="2">
    <source>
        <dbReference type="EMBL" id="MFD1161929.1"/>
    </source>
</evidence>
<dbReference type="RefSeq" id="WP_311937740.1">
    <property type="nucleotide sequence ID" value="NZ_JAVSCK010000002.1"/>
</dbReference>
<name>A0ABW3RA31_9FLAO</name>
<proteinExistence type="predicted"/>
<evidence type="ECO:0000313" key="3">
    <source>
        <dbReference type="Proteomes" id="UP001597163"/>
    </source>
</evidence>
<accession>A0ABW3RA31</accession>
<organism evidence="2 3">
    <name type="scientific">Hwangdonia seohaensis</name>
    <dbReference type="NCBI Taxonomy" id="1240727"/>
    <lineage>
        <taxon>Bacteria</taxon>
        <taxon>Pseudomonadati</taxon>
        <taxon>Bacteroidota</taxon>
        <taxon>Flavobacteriia</taxon>
        <taxon>Flavobacteriales</taxon>
        <taxon>Flavobacteriaceae</taxon>
        <taxon>Hwangdonia</taxon>
    </lineage>
</organism>
<keyword evidence="1" id="KW-0472">Membrane</keyword>
<keyword evidence="3" id="KW-1185">Reference proteome</keyword>
<gene>
    <name evidence="2" type="ORF">ACFQ2E_05845</name>
</gene>
<protein>
    <submittedName>
        <fullName evidence="2">Uncharacterized protein</fullName>
    </submittedName>
</protein>